<dbReference type="PANTHER" id="PTHR22799">
    <property type="entry name" value="TETRANECTIN-RELATED"/>
    <property type="match status" value="1"/>
</dbReference>
<keyword evidence="3" id="KW-0732">Signal</keyword>
<dbReference type="AlphaFoldDB" id="A0A182WE57"/>
<dbReference type="Gene3D" id="3.10.100.10">
    <property type="entry name" value="Mannose-Binding Protein A, subunit A"/>
    <property type="match status" value="1"/>
</dbReference>
<dbReference type="Pfam" id="PF00059">
    <property type="entry name" value="Lectin_C"/>
    <property type="match status" value="1"/>
</dbReference>
<dbReference type="PANTHER" id="PTHR22799:SF3">
    <property type="entry name" value="TETRANECTIN"/>
    <property type="match status" value="1"/>
</dbReference>
<sequence length="146" mass="16001">MKAALIAFVFVGLVVVGLPATDALRYEAYAITGHFWECFQTCIAKGGWLVAIETPTQNAKVLEAVKKLGGDGPWFTSGTDHGMEGAWMWLSRHKALGGVNGYTNFEPTRPLISQSAGENCVAFYKTGLWKDIPCGTRLPFVCEYTY</sequence>
<keyword evidence="2" id="KW-1015">Disulfide bond</keyword>
<dbReference type="Proteomes" id="UP000075920">
    <property type="component" value="Unassembled WGS sequence"/>
</dbReference>
<feature type="domain" description="C-type lectin" evidence="4">
    <location>
        <begin position="40"/>
        <end position="143"/>
    </location>
</feature>
<keyword evidence="1" id="KW-0430">Lectin</keyword>
<dbReference type="GO" id="GO:0030246">
    <property type="term" value="F:carbohydrate binding"/>
    <property type="evidence" value="ECO:0007669"/>
    <property type="project" value="UniProtKB-KW"/>
</dbReference>
<dbReference type="CDD" id="cd00037">
    <property type="entry name" value="CLECT"/>
    <property type="match status" value="1"/>
</dbReference>
<dbReference type="InterPro" id="IPR016187">
    <property type="entry name" value="CTDL_fold"/>
</dbReference>
<organism evidence="5 6">
    <name type="scientific">Anopheles minimus</name>
    <dbReference type="NCBI Taxonomy" id="112268"/>
    <lineage>
        <taxon>Eukaryota</taxon>
        <taxon>Metazoa</taxon>
        <taxon>Ecdysozoa</taxon>
        <taxon>Arthropoda</taxon>
        <taxon>Hexapoda</taxon>
        <taxon>Insecta</taxon>
        <taxon>Pterygota</taxon>
        <taxon>Neoptera</taxon>
        <taxon>Endopterygota</taxon>
        <taxon>Diptera</taxon>
        <taxon>Nematocera</taxon>
        <taxon>Culicoidea</taxon>
        <taxon>Culicidae</taxon>
        <taxon>Anophelinae</taxon>
        <taxon>Anopheles</taxon>
    </lineage>
</organism>
<dbReference type="InterPro" id="IPR051663">
    <property type="entry name" value="CLec_Tetranectin-domain"/>
</dbReference>
<dbReference type="PROSITE" id="PS00615">
    <property type="entry name" value="C_TYPE_LECTIN_1"/>
    <property type="match status" value="1"/>
</dbReference>
<evidence type="ECO:0000259" key="4">
    <source>
        <dbReference type="PROSITE" id="PS50041"/>
    </source>
</evidence>
<dbReference type="SMART" id="SM00034">
    <property type="entry name" value="CLECT"/>
    <property type="match status" value="1"/>
</dbReference>
<dbReference type="PROSITE" id="PS50041">
    <property type="entry name" value="C_TYPE_LECTIN_2"/>
    <property type="match status" value="1"/>
</dbReference>
<keyword evidence="6" id="KW-1185">Reference proteome</keyword>
<protein>
    <submittedName>
        <fullName evidence="5">C-type lectin domain-containing protein</fullName>
    </submittedName>
</protein>
<dbReference type="InterPro" id="IPR018378">
    <property type="entry name" value="C-type_lectin_CS"/>
</dbReference>
<dbReference type="VEuPathDB" id="VectorBase:AMIN008653"/>
<proteinExistence type="predicted"/>
<dbReference type="SUPFAM" id="SSF56436">
    <property type="entry name" value="C-type lectin-like"/>
    <property type="match status" value="1"/>
</dbReference>
<reference evidence="6" key="1">
    <citation type="submission" date="2013-03" db="EMBL/GenBank/DDBJ databases">
        <title>The Genome Sequence of Anopheles minimus MINIMUS1.</title>
        <authorList>
            <consortium name="The Broad Institute Genomics Platform"/>
            <person name="Neafsey D.E."/>
            <person name="Walton C."/>
            <person name="Walker B."/>
            <person name="Young S.K."/>
            <person name="Zeng Q."/>
            <person name="Gargeya S."/>
            <person name="Fitzgerald M."/>
            <person name="Haas B."/>
            <person name="Abouelleil A."/>
            <person name="Allen A.W."/>
            <person name="Alvarado L."/>
            <person name="Arachchi H.M."/>
            <person name="Berlin A.M."/>
            <person name="Chapman S.B."/>
            <person name="Gainer-Dewar J."/>
            <person name="Goldberg J."/>
            <person name="Griggs A."/>
            <person name="Gujja S."/>
            <person name="Hansen M."/>
            <person name="Howarth C."/>
            <person name="Imamovic A."/>
            <person name="Ireland A."/>
            <person name="Larimer J."/>
            <person name="McCowan C."/>
            <person name="Murphy C."/>
            <person name="Pearson M."/>
            <person name="Poon T.W."/>
            <person name="Priest M."/>
            <person name="Roberts A."/>
            <person name="Saif S."/>
            <person name="Shea T."/>
            <person name="Sisk P."/>
            <person name="Sykes S."/>
            <person name="Wortman J."/>
            <person name="Nusbaum C."/>
            <person name="Birren B."/>
        </authorList>
    </citation>
    <scope>NUCLEOTIDE SEQUENCE [LARGE SCALE GENOMIC DNA]</scope>
    <source>
        <strain evidence="6">MINIMUS1</strain>
    </source>
</reference>
<evidence type="ECO:0000256" key="2">
    <source>
        <dbReference type="ARBA" id="ARBA00023157"/>
    </source>
</evidence>
<feature type="chain" id="PRO_5008141305" evidence="3">
    <location>
        <begin position="24"/>
        <end position="146"/>
    </location>
</feature>
<dbReference type="InterPro" id="IPR001304">
    <property type="entry name" value="C-type_lectin-like"/>
</dbReference>
<evidence type="ECO:0000256" key="1">
    <source>
        <dbReference type="ARBA" id="ARBA00022734"/>
    </source>
</evidence>
<feature type="signal peptide" evidence="3">
    <location>
        <begin position="1"/>
        <end position="23"/>
    </location>
</feature>
<evidence type="ECO:0000256" key="3">
    <source>
        <dbReference type="SAM" id="SignalP"/>
    </source>
</evidence>
<dbReference type="STRING" id="112268.A0A182WE57"/>
<dbReference type="InterPro" id="IPR016186">
    <property type="entry name" value="C-type_lectin-like/link_sf"/>
</dbReference>
<reference evidence="5" key="2">
    <citation type="submission" date="2020-05" db="UniProtKB">
        <authorList>
            <consortium name="EnsemblMetazoa"/>
        </authorList>
    </citation>
    <scope>IDENTIFICATION</scope>
    <source>
        <strain evidence="5">MINIMUS1</strain>
    </source>
</reference>
<name>A0A182WE57_9DIPT</name>
<dbReference type="GO" id="GO:0005615">
    <property type="term" value="C:extracellular space"/>
    <property type="evidence" value="ECO:0007669"/>
    <property type="project" value="TreeGrafter"/>
</dbReference>
<accession>A0A182WE57</accession>
<evidence type="ECO:0000313" key="5">
    <source>
        <dbReference type="EnsemblMetazoa" id="AMIN008653-PA"/>
    </source>
</evidence>
<dbReference type="EnsemblMetazoa" id="AMIN008653-RA">
    <property type="protein sequence ID" value="AMIN008653-PA"/>
    <property type="gene ID" value="AMIN008653"/>
</dbReference>
<evidence type="ECO:0000313" key="6">
    <source>
        <dbReference type="Proteomes" id="UP000075920"/>
    </source>
</evidence>